<organism evidence="1">
    <name type="scientific">marine sediment metagenome</name>
    <dbReference type="NCBI Taxonomy" id="412755"/>
    <lineage>
        <taxon>unclassified sequences</taxon>
        <taxon>metagenomes</taxon>
        <taxon>ecological metagenomes</taxon>
    </lineage>
</organism>
<dbReference type="SUPFAM" id="SSF53756">
    <property type="entry name" value="UDP-Glycosyltransferase/glycogen phosphorylase"/>
    <property type="match status" value="1"/>
</dbReference>
<name>X1BID8_9ZZZZ</name>
<dbReference type="EMBL" id="BART01019673">
    <property type="protein sequence ID" value="GAG94805.1"/>
    <property type="molecule type" value="Genomic_DNA"/>
</dbReference>
<evidence type="ECO:0000313" key="1">
    <source>
        <dbReference type="EMBL" id="GAG94805.1"/>
    </source>
</evidence>
<gene>
    <name evidence="1" type="ORF">S01H4_36754</name>
</gene>
<reference evidence="1" key="1">
    <citation type="journal article" date="2014" name="Front. Microbiol.">
        <title>High frequency of phylogenetically diverse reductive dehalogenase-homologous genes in deep subseafloor sedimentary metagenomes.</title>
        <authorList>
            <person name="Kawai M."/>
            <person name="Futagami T."/>
            <person name="Toyoda A."/>
            <person name="Takaki Y."/>
            <person name="Nishi S."/>
            <person name="Hori S."/>
            <person name="Arai W."/>
            <person name="Tsubouchi T."/>
            <person name="Morono Y."/>
            <person name="Uchiyama I."/>
            <person name="Ito T."/>
            <person name="Fujiyama A."/>
            <person name="Inagaki F."/>
            <person name="Takami H."/>
        </authorList>
    </citation>
    <scope>NUCLEOTIDE SEQUENCE</scope>
    <source>
        <strain evidence="1">Expedition CK06-06</strain>
    </source>
</reference>
<dbReference type="AlphaFoldDB" id="X1BID8"/>
<proteinExistence type="predicted"/>
<comment type="caution">
    <text evidence="1">The sequence shown here is derived from an EMBL/GenBank/DDBJ whole genome shotgun (WGS) entry which is preliminary data.</text>
</comment>
<protein>
    <submittedName>
        <fullName evidence="1">Uncharacterized protein</fullName>
    </submittedName>
</protein>
<accession>X1BID8</accession>
<sequence>MPEVSGDAARLVEPFYVIGIRAGIRRVIDDVEYREQLVARGFVNAEQFRVEYVATQYADLYREIRQTAGRAS</sequence>